<comment type="caution">
    <text evidence="7">The sequence shown here is derived from an EMBL/GenBank/DDBJ whole genome shotgun (WGS) entry which is preliminary data.</text>
</comment>
<keyword evidence="5 6" id="KW-0472">Membrane</keyword>
<feature type="transmembrane region" description="Helical" evidence="6">
    <location>
        <begin position="322"/>
        <end position="348"/>
    </location>
</feature>
<feature type="transmembrane region" description="Helical" evidence="6">
    <location>
        <begin position="380"/>
        <end position="401"/>
    </location>
</feature>
<keyword evidence="4 6" id="KW-1133">Transmembrane helix</keyword>
<gene>
    <name evidence="7" type="ORF">LKD71_02520</name>
</gene>
<evidence type="ECO:0000313" key="8">
    <source>
        <dbReference type="Proteomes" id="UP001197875"/>
    </source>
</evidence>
<keyword evidence="2" id="KW-1003">Cell membrane</keyword>
<evidence type="ECO:0000256" key="6">
    <source>
        <dbReference type="SAM" id="Phobius"/>
    </source>
</evidence>
<dbReference type="Pfam" id="PF01943">
    <property type="entry name" value="Polysacc_synt"/>
    <property type="match status" value="1"/>
</dbReference>
<feature type="transmembrane region" description="Helical" evidence="6">
    <location>
        <begin position="12"/>
        <end position="35"/>
    </location>
</feature>
<dbReference type="InterPro" id="IPR050833">
    <property type="entry name" value="Poly_Biosynth_Transport"/>
</dbReference>
<feature type="transmembrane region" description="Helical" evidence="6">
    <location>
        <begin position="283"/>
        <end position="302"/>
    </location>
</feature>
<evidence type="ECO:0000256" key="4">
    <source>
        <dbReference type="ARBA" id="ARBA00022989"/>
    </source>
</evidence>
<evidence type="ECO:0000256" key="2">
    <source>
        <dbReference type="ARBA" id="ARBA00022475"/>
    </source>
</evidence>
<feature type="transmembrane region" description="Helical" evidence="6">
    <location>
        <begin position="107"/>
        <end position="127"/>
    </location>
</feature>
<feature type="transmembrane region" description="Helical" evidence="6">
    <location>
        <begin position="139"/>
        <end position="161"/>
    </location>
</feature>
<dbReference type="InterPro" id="IPR002797">
    <property type="entry name" value="Polysacc_synth"/>
</dbReference>
<dbReference type="GO" id="GO:0005886">
    <property type="term" value="C:plasma membrane"/>
    <property type="evidence" value="ECO:0007669"/>
    <property type="project" value="UniProtKB-SubCell"/>
</dbReference>
<feature type="transmembrane region" description="Helical" evidence="6">
    <location>
        <begin position="355"/>
        <end position="374"/>
    </location>
</feature>
<feature type="transmembrane region" description="Helical" evidence="6">
    <location>
        <begin position="83"/>
        <end position="101"/>
    </location>
</feature>
<reference evidence="7 8" key="1">
    <citation type="submission" date="2021-10" db="EMBL/GenBank/DDBJ databases">
        <title>Anaerobic single-cell dispensing facilitates the cultivation of human gut bacteria.</title>
        <authorList>
            <person name="Afrizal A."/>
        </authorList>
    </citation>
    <scope>NUCLEOTIDE SEQUENCE [LARGE SCALE GENOMIC DNA]</scope>
    <source>
        <strain evidence="7 8">CLA-AA-H277</strain>
    </source>
</reference>
<feature type="transmembrane region" description="Helical" evidence="6">
    <location>
        <begin position="251"/>
        <end position="271"/>
    </location>
</feature>
<proteinExistence type="predicted"/>
<dbReference type="PANTHER" id="PTHR30250:SF11">
    <property type="entry name" value="O-ANTIGEN TRANSPORTER-RELATED"/>
    <property type="match status" value="1"/>
</dbReference>
<feature type="transmembrane region" description="Helical" evidence="6">
    <location>
        <begin position="167"/>
        <end position="185"/>
    </location>
</feature>
<keyword evidence="8" id="KW-1185">Reference proteome</keyword>
<feature type="transmembrane region" description="Helical" evidence="6">
    <location>
        <begin position="41"/>
        <end position="62"/>
    </location>
</feature>
<evidence type="ECO:0000313" key="7">
    <source>
        <dbReference type="EMBL" id="MCC2188707.1"/>
    </source>
</evidence>
<evidence type="ECO:0000256" key="5">
    <source>
        <dbReference type="ARBA" id="ARBA00023136"/>
    </source>
</evidence>
<evidence type="ECO:0000256" key="1">
    <source>
        <dbReference type="ARBA" id="ARBA00004651"/>
    </source>
</evidence>
<comment type="subcellular location">
    <subcellularLocation>
        <location evidence="1">Cell membrane</location>
        <topology evidence="1">Multi-pass membrane protein</topology>
    </subcellularLocation>
</comment>
<feature type="transmembrane region" description="Helical" evidence="6">
    <location>
        <begin position="206"/>
        <end position="231"/>
    </location>
</feature>
<dbReference type="RefSeq" id="WP_227614217.1">
    <property type="nucleotide sequence ID" value="NZ_JAJEPR010000003.1"/>
</dbReference>
<sequence length="407" mass="45710">MDTKINVKNNILWSSAGSFIYMLTQWLLSVFIVRISGFDDAGTYSLAMSIANVFYGIAIYGMRNYQVSDISGKYENRQYIDSRFVTCLVAIIGCLIFTVINRYDLKTIIVICLYMIFKAHEALVDVFHGIDQKKWSMDIIGKSFIIRGLLNCTAFVVSLYIWKKLEVSILLMVVISYLVIGLYDVPKAGKIDEIWTGRNKKKVEELLKECFPLVVYVFMSTAITSIPRYILELYYGSSILGIYSSVSMPATVVQVMATYVFSPIMSLFALELSNRSKNRFSKLLFKCLGAITIIALLSLGGAKVLGKWALCLIFGKEIEPYAYMLIPVIICSILTALVWFSCSILTVLRDFKGLLISNACSLIGCIVLSIYYIKKYSMDGVNIVLILTLALQILLCAGFIGNKIKKL</sequence>
<evidence type="ECO:0000256" key="3">
    <source>
        <dbReference type="ARBA" id="ARBA00022692"/>
    </source>
</evidence>
<dbReference type="AlphaFoldDB" id="A0AAE3DQG7"/>
<protein>
    <submittedName>
        <fullName evidence="7">Lipopolysaccharide biosynthesis protein</fullName>
    </submittedName>
</protein>
<name>A0AAE3DQG7_9FIRM</name>
<dbReference type="Proteomes" id="UP001197875">
    <property type="component" value="Unassembled WGS sequence"/>
</dbReference>
<accession>A0AAE3DQG7</accession>
<keyword evidence="3 6" id="KW-0812">Transmembrane</keyword>
<organism evidence="7 8">
    <name type="scientific">Fusicatenibacter faecihominis</name>
    <dbReference type="NCBI Taxonomy" id="2881276"/>
    <lineage>
        <taxon>Bacteria</taxon>
        <taxon>Bacillati</taxon>
        <taxon>Bacillota</taxon>
        <taxon>Clostridia</taxon>
        <taxon>Lachnospirales</taxon>
        <taxon>Lachnospiraceae</taxon>
        <taxon>Fusicatenibacter</taxon>
    </lineage>
</organism>
<dbReference type="EMBL" id="JAJEPR010000003">
    <property type="protein sequence ID" value="MCC2188707.1"/>
    <property type="molecule type" value="Genomic_DNA"/>
</dbReference>
<dbReference type="PANTHER" id="PTHR30250">
    <property type="entry name" value="PST FAMILY PREDICTED COLANIC ACID TRANSPORTER"/>
    <property type="match status" value="1"/>
</dbReference>